<sequence length="137" mass="16170">MEAIQANHNNLKILQASKDRFGSHLQLEVMFPECTIVIRWGLDETDYLRIIEIVNSNYFDSLEQGYHYELLPYVGVSIDQPNGKQKFLANLRCVQGKKAARIEFECSDRFAGNLEWFKKEVRCSQDLEHLRWEKFRV</sequence>
<evidence type="ECO:0000313" key="2">
    <source>
        <dbReference type="Proteomes" id="UP000322524"/>
    </source>
</evidence>
<protein>
    <submittedName>
        <fullName evidence="1">Uncharacterized protein</fullName>
    </submittedName>
</protein>
<organism evidence="1 2">
    <name type="scientific">Sutcliffiella horikoshii</name>
    <dbReference type="NCBI Taxonomy" id="79883"/>
    <lineage>
        <taxon>Bacteria</taxon>
        <taxon>Bacillati</taxon>
        <taxon>Bacillota</taxon>
        <taxon>Bacilli</taxon>
        <taxon>Bacillales</taxon>
        <taxon>Bacillaceae</taxon>
        <taxon>Sutcliffiella</taxon>
    </lineage>
</organism>
<comment type="caution">
    <text evidence="1">The sequence shown here is derived from an EMBL/GenBank/DDBJ whole genome shotgun (WGS) entry which is preliminary data.</text>
</comment>
<dbReference type="AlphaFoldDB" id="A0A5D4SX38"/>
<proteinExistence type="predicted"/>
<dbReference type="Proteomes" id="UP000322524">
    <property type="component" value="Unassembled WGS sequence"/>
</dbReference>
<name>A0A5D4SX38_9BACI</name>
<evidence type="ECO:0000313" key="1">
    <source>
        <dbReference type="EMBL" id="TYS67923.1"/>
    </source>
</evidence>
<dbReference type="EMBL" id="VTEV01000005">
    <property type="protein sequence ID" value="TYS67923.1"/>
    <property type="molecule type" value="Genomic_DNA"/>
</dbReference>
<reference evidence="1 2" key="1">
    <citation type="submission" date="2019-08" db="EMBL/GenBank/DDBJ databases">
        <title>Bacillus genomes from the desert of Cuatro Cienegas, Coahuila.</title>
        <authorList>
            <person name="Olmedo-Alvarez G."/>
        </authorList>
    </citation>
    <scope>NUCLEOTIDE SEQUENCE [LARGE SCALE GENOMIC DNA]</scope>
    <source>
        <strain evidence="1 2">CH28_1T</strain>
    </source>
</reference>
<accession>A0A5D4SX38</accession>
<dbReference type="OrthoDB" id="2880262at2"/>
<gene>
    <name evidence="1" type="ORF">FZC76_12845</name>
</gene>